<protein>
    <recommendedName>
        <fullName evidence="3">Zn(2)-C6 fungal-type domain-containing protein</fullName>
    </recommendedName>
</protein>
<dbReference type="SUPFAM" id="SSF57701">
    <property type="entry name" value="Zn2/Cys6 DNA-binding domain"/>
    <property type="match status" value="1"/>
</dbReference>
<dbReference type="Pfam" id="PF11951">
    <property type="entry name" value="Fungal_trans_2"/>
    <property type="match status" value="1"/>
</dbReference>
<dbReference type="SMART" id="SM00066">
    <property type="entry name" value="GAL4"/>
    <property type="match status" value="1"/>
</dbReference>
<dbReference type="GO" id="GO:0045944">
    <property type="term" value="P:positive regulation of transcription by RNA polymerase II"/>
    <property type="evidence" value="ECO:0007669"/>
    <property type="project" value="TreeGrafter"/>
</dbReference>
<dbReference type="PROSITE" id="PS50048">
    <property type="entry name" value="ZN2_CY6_FUNGAL_2"/>
    <property type="match status" value="1"/>
</dbReference>
<evidence type="ECO:0000256" key="2">
    <source>
        <dbReference type="ARBA" id="ARBA00023242"/>
    </source>
</evidence>
<evidence type="ECO:0000313" key="5">
    <source>
        <dbReference type="Proteomes" id="UP000799778"/>
    </source>
</evidence>
<dbReference type="InterPro" id="IPR021858">
    <property type="entry name" value="Fun_TF"/>
</dbReference>
<organism evidence="4 5">
    <name type="scientific">Aaosphaeria arxii CBS 175.79</name>
    <dbReference type="NCBI Taxonomy" id="1450172"/>
    <lineage>
        <taxon>Eukaryota</taxon>
        <taxon>Fungi</taxon>
        <taxon>Dikarya</taxon>
        <taxon>Ascomycota</taxon>
        <taxon>Pezizomycotina</taxon>
        <taxon>Dothideomycetes</taxon>
        <taxon>Pleosporomycetidae</taxon>
        <taxon>Pleosporales</taxon>
        <taxon>Pleosporales incertae sedis</taxon>
        <taxon>Aaosphaeria</taxon>
    </lineage>
</organism>
<comment type="subcellular location">
    <subcellularLocation>
        <location evidence="1">Nucleus</location>
    </subcellularLocation>
</comment>
<evidence type="ECO:0000256" key="1">
    <source>
        <dbReference type="ARBA" id="ARBA00004123"/>
    </source>
</evidence>
<dbReference type="Pfam" id="PF00172">
    <property type="entry name" value="Zn_clus"/>
    <property type="match status" value="1"/>
</dbReference>
<dbReference type="InterPro" id="IPR036864">
    <property type="entry name" value="Zn2-C6_fun-type_DNA-bd_sf"/>
</dbReference>
<dbReference type="GeneID" id="54288687"/>
<dbReference type="PANTHER" id="PTHR37534:SF49">
    <property type="entry name" value="LYSINE BIOSYNTHESIS REGULATORY PROTEIN LYS14"/>
    <property type="match status" value="1"/>
</dbReference>
<reference evidence="4" key="1">
    <citation type="journal article" date="2020" name="Stud. Mycol.">
        <title>101 Dothideomycetes genomes: a test case for predicting lifestyles and emergence of pathogens.</title>
        <authorList>
            <person name="Haridas S."/>
            <person name="Albert R."/>
            <person name="Binder M."/>
            <person name="Bloem J."/>
            <person name="Labutti K."/>
            <person name="Salamov A."/>
            <person name="Andreopoulos B."/>
            <person name="Baker S."/>
            <person name="Barry K."/>
            <person name="Bills G."/>
            <person name="Bluhm B."/>
            <person name="Cannon C."/>
            <person name="Castanera R."/>
            <person name="Culley D."/>
            <person name="Daum C."/>
            <person name="Ezra D."/>
            <person name="Gonzalez J."/>
            <person name="Henrissat B."/>
            <person name="Kuo A."/>
            <person name="Liang C."/>
            <person name="Lipzen A."/>
            <person name="Lutzoni F."/>
            <person name="Magnuson J."/>
            <person name="Mondo S."/>
            <person name="Nolan M."/>
            <person name="Ohm R."/>
            <person name="Pangilinan J."/>
            <person name="Park H.-J."/>
            <person name="Ramirez L."/>
            <person name="Alfaro M."/>
            <person name="Sun H."/>
            <person name="Tritt A."/>
            <person name="Yoshinaga Y."/>
            <person name="Zwiers L.-H."/>
            <person name="Turgeon B."/>
            <person name="Goodwin S."/>
            <person name="Spatafora J."/>
            <person name="Crous P."/>
            <person name="Grigoriev I."/>
        </authorList>
    </citation>
    <scope>NUCLEOTIDE SEQUENCE</scope>
    <source>
        <strain evidence="4">CBS 175.79</strain>
    </source>
</reference>
<accession>A0A6A5XE26</accession>
<gene>
    <name evidence="4" type="ORF">BU24DRAFT_453964</name>
</gene>
<evidence type="ECO:0000313" key="4">
    <source>
        <dbReference type="EMBL" id="KAF2011405.1"/>
    </source>
</evidence>
<feature type="domain" description="Zn(2)-C6 fungal-type" evidence="3">
    <location>
        <begin position="11"/>
        <end position="41"/>
    </location>
</feature>
<dbReference type="PANTHER" id="PTHR37534">
    <property type="entry name" value="TRANSCRIPTIONAL ACTIVATOR PROTEIN UGA3"/>
    <property type="match status" value="1"/>
</dbReference>
<keyword evidence="2" id="KW-0539">Nucleus</keyword>
<dbReference type="GO" id="GO:0000981">
    <property type="term" value="F:DNA-binding transcription factor activity, RNA polymerase II-specific"/>
    <property type="evidence" value="ECO:0007669"/>
    <property type="project" value="InterPro"/>
</dbReference>
<dbReference type="Proteomes" id="UP000799778">
    <property type="component" value="Unassembled WGS sequence"/>
</dbReference>
<name>A0A6A5XE26_9PLEO</name>
<dbReference type="CDD" id="cd00067">
    <property type="entry name" value="GAL4"/>
    <property type="match status" value="1"/>
</dbReference>
<sequence>MAGNGSRSRSGCFACRKRRRRCPENKPICASCSKVGTECIYPGSQLSTSVHNFIIASSPNQQLLPTRSRNGKYGFLNLRSDELASICPEYQSSPTDVGHLVTTTETLAQGTKLYRALPPVGVRQMTFDESALIQYYAEIIASSRVYVHNERNNFQSSVMPVVLTTKGPLLSAVLALSAAEWDRNVGTVGNDYGLLSSSCKVKAIQELQRALNSGANADENLLTCVLLATLEIADGSRPTWLTHLQGAFAILDQFKHQVDPSTAQFVLTYFRFRYILMETTRPSANGLLQRRVSNAEPAAFEICSEQFDDSFWSTSSSESSKETAKIVDESLGCPTELVESIEQIARISSAVSDSDTFREDLFIQANLIDKEVTDMKFAIRQAQDDYLLQSAEAFRAAIQIYLRLVCFAMPTTHQSILTLHKSLIDVLSEIIIEDQIRRSFPMWPLFIAGCACSSDEQRKAVLEFYTTVDKQWPISNISTVWAAVRTVWQSRDLSPNSSSLKQRDWQDIIHRFGWKLSLT</sequence>
<dbReference type="AlphaFoldDB" id="A0A6A5XE26"/>
<dbReference type="PROSITE" id="PS00463">
    <property type="entry name" value="ZN2_CY6_FUNGAL_1"/>
    <property type="match status" value="1"/>
</dbReference>
<dbReference type="GO" id="GO:0008270">
    <property type="term" value="F:zinc ion binding"/>
    <property type="evidence" value="ECO:0007669"/>
    <property type="project" value="InterPro"/>
</dbReference>
<dbReference type="OrthoDB" id="5333823at2759"/>
<proteinExistence type="predicted"/>
<evidence type="ECO:0000259" key="3">
    <source>
        <dbReference type="PROSITE" id="PS50048"/>
    </source>
</evidence>
<dbReference type="EMBL" id="ML978074">
    <property type="protein sequence ID" value="KAF2011405.1"/>
    <property type="molecule type" value="Genomic_DNA"/>
</dbReference>
<dbReference type="RefSeq" id="XP_033379744.1">
    <property type="nucleotide sequence ID" value="XM_033531290.1"/>
</dbReference>
<keyword evidence="5" id="KW-1185">Reference proteome</keyword>
<dbReference type="Gene3D" id="4.10.240.10">
    <property type="entry name" value="Zn(2)-C6 fungal-type DNA-binding domain"/>
    <property type="match status" value="1"/>
</dbReference>
<dbReference type="GO" id="GO:0000976">
    <property type="term" value="F:transcription cis-regulatory region binding"/>
    <property type="evidence" value="ECO:0007669"/>
    <property type="project" value="TreeGrafter"/>
</dbReference>
<dbReference type="GO" id="GO:0005634">
    <property type="term" value="C:nucleus"/>
    <property type="evidence" value="ECO:0007669"/>
    <property type="project" value="UniProtKB-SubCell"/>
</dbReference>
<dbReference type="InterPro" id="IPR001138">
    <property type="entry name" value="Zn2Cys6_DnaBD"/>
</dbReference>